<sequence>MDVPFSWVVPPRPSHIQKNNHGHTSSKVIKELGFGLVVMAHPQIYLIQIKMPANPENQANPKAFKNKATPTKAKKAKAISGHK</sequence>
<gene>
    <name evidence="1" type="ORF">DSO57_1011271</name>
</gene>
<protein>
    <submittedName>
        <fullName evidence="1">Uncharacterized protein</fullName>
    </submittedName>
</protein>
<organism evidence="1 2">
    <name type="scientific">Entomophthora muscae</name>
    <dbReference type="NCBI Taxonomy" id="34485"/>
    <lineage>
        <taxon>Eukaryota</taxon>
        <taxon>Fungi</taxon>
        <taxon>Fungi incertae sedis</taxon>
        <taxon>Zoopagomycota</taxon>
        <taxon>Entomophthoromycotina</taxon>
        <taxon>Entomophthoromycetes</taxon>
        <taxon>Entomophthorales</taxon>
        <taxon>Entomophthoraceae</taxon>
        <taxon>Entomophthora</taxon>
    </lineage>
</organism>
<comment type="caution">
    <text evidence="1">The sequence shown here is derived from an EMBL/GenBank/DDBJ whole genome shotgun (WGS) entry which is preliminary data.</text>
</comment>
<accession>A0ACC2TT87</accession>
<reference evidence="1" key="1">
    <citation type="submission" date="2022-04" db="EMBL/GenBank/DDBJ databases">
        <title>Genome of the entomopathogenic fungus Entomophthora muscae.</title>
        <authorList>
            <person name="Elya C."/>
            <person name="Lovett B.R."/>
            <person name="Lee E."/>
            <person name="Macias A.M."/>
            <person name="Hajek A.E."/>
            <person name="De Bivort B.L."/>
            <person name="Kasson M.T."/>
            <person name="De Fine Licht H.H."/>
            <person name="Stajich J.E."/>
        </authorList>
    </citation>
    <scope>NUCLEOTIDE SEQUENCE</scope>
    <source>
        <strain evidence="1">Berkeley</strain>
    </source>
</reference>
<dbReference type="Proteomes" id="UP001165960">
    <property type="component" value="Unassembled WGS sequence"/>
</dbReference>
<evidence type="ECO:0000313" key="1">
    <source>
        <dbReference type="EMBL" id="KAJ9077979.1"/>
    </source>
</evidence>
<keyword evidence="2" id="KW-1185">Reference proteome</keyword>
<name>A0ACC2TT87_9FUNG</name>
<evidence type="ECO:0000313" key="2">
    <source>
        <dbReference type="Proteomes" id="UP001165960"/>
    </source>
</evidence>
<proteinExistence type="predicted"/>
<dbReference type="EMBL" id="QTSX02002168">
    <property type="protein sequence ID" value="KAJ9077979.1"/>
    <property type="molecule type" value="Genomic_DNA"/>
</dbReference>